<proteinExistence type="predicted"/>
<gene>
    <name evidence="2" type="ORF">Apa02nite_018260</name>
</gene>
<dbReference type="RefSeq" id="WP_203824653.1">
    <property type="nucleotide sequence ID" value="NZ_BAAATY010000002.1"/>
</dbReference>
<keyword evidence="3" id="KW-1185">Reference proteome</keyword>
<comment type="caution">
    <text evidence="2">The sequence shown here is derived from an EMBL/GenBank/DDBJ whole genome shotgun (WGS) entry which is preliminary data.</text>
</comment>
<evidence type="ECO:0000313" key="3">
    <source>
        <dbReference type="Proteomes" id="UP000624709"/>
    </source>
</evidence>
<accession>A0ABQ4B4Y3</accession>
<feature type="region of interest" description="Disordered" evidence="1">
    <location>
        <begin position="199"/>
        <end position="220"/>
    </location>
</feature>
<dbReference type="Proteomes" id="UP000624709">
    <property type="component" value="Unassembled WGS sequence"/>
</dbReference>
<evidence type="ECO:0008006" key="4">
    <source>
        <dbReference type="Google" id="ProtNLM"/>
    </source>
</evidence>
<dbReference type="EMBL" id="BOMS01000024">
    <property type="protein sequence ID" value="GIE65718.1"/>
    <property type="molecule type" value="Genomic_DNA"/>
</dbReference>
<evidence type="ECO:0000313" key="2">
    <source>
        <dbReference type="EMBL" id="GIE65718.1"/>
    </source>
</evidence>
<protein>
    <recommendedName>
        <fullName evidence="4">Integrase</fullName>
    </recommendedName>
</protein>
<sequence>MTSAAGYANVLRLRPPSEDETSKVVADDTDVRALIPLGYDIDRPIYFIHDRWDTAGHPGWTSKHGSQTALDFSGVPVHWRTAAKEWILLQLDPDLAPRWSPEDPIAVSWPTIQEPTKLVTAQSNLKQLRLALTVLDTHHIITPTSEDWARVRVLMQQPQSRQEKLAGAQLAAGTLRGRAQQLQSLWSIRTIVGRPNLLGSEPFDGEETTSLFGSGHRPKRNLRRPHEDVGRCLGFVAWTFDHIADDILAHSRWWAEHTVAPEDGPGSQQEGYDAMFDVAREVHSRVGKLPGRRNSTGGLTLAHIALGLLCGAPDADEAFLWGRYAMRRFREEDLDEGGGNPCELPIAEVPQRGGTGKTAWTRRLLPVRDELRFWQSALVYYAMYYLAATCGLRDKDLACLTPGCIKRETKTRPNGETYEVVTMRGYKTKNRMAPHRTTWKVNHRIARIIEVIEELHRIHKITPTASTITGEPLLFDAQLITSNVHPARDTVHLDLSFMDWLIKGAKRLHDRGVTPGDLADVTKVNISQIRITAIQAYASRDLGNALAAQFGQWNHQSVAMGYHADVYKIIHLAEPMDALELQHEHIGRIMRRAAQNPDALRGKGVTRLQLAVERQGPALSNPAPLSSARLKAVGKRNPNIAVGPYTICVHAAEGALCGGEGAADFRLCRPFECRNSAMTPGQRARVELRRRLELRMHPALHRSARKIGEAMPEIVAEFAEVSDDELARLIATELDEYVAEALGLAE</sequence>
<reference evidence="2 3" key="1">
    <citation type="submission" date="2021-01" db="EMBL/GenBank/DDBJ databases">
        <title>Whole genome shotgun sequence of Actinoplanes palleronii NBRC 14916.</title>
        <authorList>
            <person name="Komaki H."/>
            <person name="Tamura T."/>
        </authorList>
    </citation>
    <scope>NUCLEOTIDE SEQUENCE [LARGE SCALE GENOMIC DNA]</scope>
    <source>
        <strain evidence="2 3">NBRC 14916</strain>
    </source>
</reference>
<name>A0ABQ4B4Y3_9ACTN</name>
<organism evidence="2 3">
    <name type="scientific">Actinoplanes palleronii</name>
    <dbReference type="NCBI Taxonomy" id="113570"/>
    <lineage>
        <taxon>Bacteria</taxon>
        <taxon>Bacillati</taxon>
        <taxon>Actinomycetota</taxon>
        <taxon>Actinomycetes</taxon>
        <taxon>Micromonosporales</taxon>
        <taxon>Micromonosporaceae</taxon>
        <taxon>Actinoplanes</taxon>
    </lineage>
</organism>
<evidence type="ECO:0000256" key="1">
    <source>
        <dbReference type="SAM" id="MobiDB-lite"/>
    </source>
</evidence>